<gene>
    <name evidence="1" type="ORF">ACFQ2Z_01820</name>
</gene>
<keyword evidence="2" id="KW-1185">Reference proteome</keyword>
<dbReference type="InterPro" id="IPR025945">
    <property type="entry name" value="DHHW"/>
</dbReference>
<protein>
    <submittedName>
        <fullName evidence="1">DHHW family protein</fullName>
    </submittedName>
</protein>
<dbReference type="Pfam" id="PF14286">
    <property type="entry name" value="DHHW"/>
    <property type="match status" value="1"/>
</dbReference>
<dbReference type="RefSeq" id="WP_308193148.1">
    <property type="nucleotide sequence ID" value="NZ_JAKSXN010000005.1"/>
</dbReference>
<sequence>MKNVQKAMAVLLLLFLGVLPTAGWLTPDRKFSPEENRMLEPKPKYSLHALTSGEFTADYEKYVSDQFPYRNFWIGVNSDMGRALGQKESNGVYLGEAGYLIQQFQPPSKEQVEENAEAIRRFAAAAPNLQIYLMLAPTSLTINKEKLPAYAPVGDELGSLMQMRDALGNAIKFVDVYPALSANRREYLYYRTDHHWTTLGAYYAYRELCKQMGIVPQAKNEYELRQVTDQFYGSLYSTSGFRHLRPDQIELWLPKDEERVSVEYSGEQQPADSLYAMENLNGKDKYAVFLNGNPAQVKITSDQANGRRLLIVKDSYANSLIPFLTKHFSEIDIVDLRYYDGDLSALVRDREIHDLLVLYNINTFFADPSIQNLSEMIE</sequence>
<reference evidence="2" key="1">
    <citation type="journal article" date="2019" name="Int. J. Syst. Evol. Microbiol.">
        <title>The Global Catalogue of Microorganisms (GCM) 10K type strain sequencing project: providing services to taxonomists for standard genome sequencing and annotation.</title>
        <authorList>
            <consortium name="The Broad Institute Genomics Platform"/>
            <consortium name="The Broad Institute Genome Sequencing Center for Infectious Disease"/>
            <person name="Wu L."/>
            <person name="Ma J."/>
        </authorList>
    </citation>
    <scope>NUCLEOTIDE SEQUENCE [LARGE SCALE GENOMIC DNA]</scope>
    <source>
        <strain evidence="2">CCUG 48216</strain>
    </source>
</reference>
<accession>A0ABW3S800</accession>
<evidence type="ECO:0000313" key="1">
    <source>
        <dbReference type="EMBL" id="MFD1180086.1"/>
    </source>
</evidence>
<organism evidence="1 2">
    <name type="scientific">Paenibacillus timonensis</name>
    <dbReference type="NCBI Taxonomy" id="225915"/>
    <lineage>
        <taxon>Bacteria</taxon>
        <taxon>Bacillati</taxon>
        <taxon>Bacillota</taxon>
        <taxon>Bacilli</taxon>
        <taxon>Bacillales</taxon>
        <taxon>Paenibacillaceae</taxon>
        <taxon>Paenibacillus</taxon>
    </lineage>
</organism>
<comment type="caution">
    <text evidence="1">The sequence shown here is derived from an EMBL/GenBank/DDBJ whole genome shotgun (WGS) entry which is preliminary data.</text>
</comment>
<dbReference type="EMBL" id="JBHTKZ010000002">
    <property type="protein sequence ID" value="MFD1180086.1"/>
    <property type="molecule type" value="Genomic_DNA"/>
</dbReference>
<name>A0ABW3S800_9BACL</name>
<dbReference type="Proteomes" id="UP001597211">
    <property type="component" value="Unassembled WGS sequence"/>
</dbReference>
<proteinExistence type="predicted"/>
<evidence type="ECO:0000313" key="2">
    <source>
        <dbReference type="Proteomes" id="UP001597211"/>
    </source>
</evidence>